<gene>
    <name evidence="4" type="ORF">H5P28_19270</name>
</gene>
<dbReference type="EMBL" id="JACHVB010000064">
    <property type="protein sequence ID" value="MBC2596415.1"/>
    <property type="molecule type" value="Genomic_DNA"/>
</dbReference>
<proteinExistence type="inferred from homology"/>
<evidence type="ECO:0000256" key="2">
    <source>
        <dbReference type="RuleBase" id="RU362080"/>
    </source>
</evidence>
<sequence>MSIHPQIIEKEGKKEFVVLPYEEFLKIQEALNDFQDLQDLRAAKAEAEASPATPLHAIRDDLLSD</sequence>
<feature type="region of interest" description="Disordered" evidence="3">
    <location>
        <begin position="43"/>
        <end position="65"/>
    </location>
</feature>
<comment type="function">
    <text evidence="2">Antitoxin component of a type II toxin-antitoxin (TA) system.</text>
</comment>
<comment type="similarity">
    <text evidence="1 2">Belongs to the phD/YefM antitoxin family.</text>
</comment>
<keyword evidence="5" id="KW-1185">Reference proteome</keyword>
<evidence type="ECO:0000256" key="1">
    <source>
        <dbReference type="ARBA" id="ARBA00009981"/>
    </source>
</evidence>
<accession>A0A842HI11</accession>
<name>A0A842HI11_9BACT</name>
<dbReference type="Proteomes" id="UP000546464">
    <property type="component" value="Unassembled WGS sequence"/>
</dbReference>
<evidence type="ECO:0000313" key="5">
    <source>
        <dbReference type="Proteomes" id="UP000546464"/>
    </source>
</evidence>
<evidence type="ECO:0000313" key="4">
    <source>
        <dbReference type="EMBL" id="MBC2596415.1"/>
    </source>
</evidence>
<dbReference type="InterPro" id="IPR036165">
    <property type="entry name" value="YefM-like_sf"/>
</dbReference>
<dbReference type="Pfam" id="PF02604">
    <property type="entry name" value="PhdYeFM_antitox"/>
    <property type="match status" value="1"/>
</dbReference>
<evidence type="ECO:0000256" key="3">
    <source>
        <dbReference type="SAM" id="MobiDB-lite"/>
    </source>
</evidence>
<comment type="caution">
    <text evidence="4">The sequence shown here is derived from an EMBL/GenBank/DDBJ whole genome shotgun (WGS) entry which is preliminary data.</text>
</comment>
<dbReference type="SUPFAM" id="SSF143120">
    <property type="entry name" value="YefM-like"/>
    <property type="match status" value="1"/>
</dbReference>
<reference evidence="4 5" key="1">
    <citation type="submission" date="2020-07" db="EMBL/GenBank/DDBJ databases">
        <authorList>
            <person name="Feng X."/>
        </authorList>
    </citation>
    <scope>NUCLEOTIDE SEQUENCE [LARGE SCALE GENOMIC DNA]</scope>
    <source>
        <strain evidence="4 5">JCM31066</strain>
    </source>
</reference>
<protein>
    <recommendedName>
        <fullName evidence="2">Antitoxin</fullName>
    </recommendedName>
</protein>
<dbReference type="AlphaFoldDB" id="A0A842HI11"/>
<dbReference type="RefSeq" id="WP_185677322.1">
    <property type="nucleotide sequence ID" value="NZ_JACHVB010000064.1"/>
</dbReference>
<organism evidence="4 5">
    <name type="scientific">Ruficoccus amylovorans</name>
    <dbReference type="NCBI Taxonomy" id="1804625"/>
    <lineage>
        <taxon>Bacteria</taxon>
        <taxon>Pseudomonadati</taxon>
        <taxon>Verrucomicrobiota</taxon>
        <taxon>Opitutia</taxon>
        <taxon>Puniceicoccales</taxon>
        <taxon>Cerasicoccaceae</taxon>
        <taxon>Ruficoccus</taxon>
    </lineage>
</organism>
<dbReference type="InterPro" id="IPR006442">
    <property type="entry name" value="Antitoxin_Phd/YefM"/>
</dbReference>